<dbReference type="OrthoDB" id="9157214at2"/>
<keyword evidence="3" id="KW-0969">Cilium</keyword>
<gene>
    <name evidence="3" type="ORF">DZC73_10490</name>
</gene>
<feature type="compositionally biased region" description="Basic and acidic residues" evidence="1">
    <location>
        <begin position="114"/>
        <end position="138"/>
    </location>
</feature>
<dbReference type="EMBL" id="QUSW01000002">
    <property type="protein sequence ID" value="RQP25253.1"/>
    <property type="molecule type" value="Genomic_DNA"/>
</dbReference>
<feature type="compositionally biased region" description="Low complexity" evidence="1">
    <location>
        <begin position="158"/>
        <end position="190"/>
    </location>
</feature>
<keyword evidence="3" id="KW-0966">Cell projection</keyword>
<dbReference type="AlphaFoldDB" id="A0A3N7HTY1"/>
<proteinExistence type="predicted"/>
<dbReference type="Gene3D" id="3.30.750.140">
    <property type="match status" value="1"/>
</dbReference>
<dbReference type="RefSeq" id="WP_124540163.1">
    <property type="nucleotide sequence ID" value="NZ_QUSW01000002.1"/>
</dbReference>
<keyword evidence="4" id="KW-1185">Reference proteome</keyword>
<dbReference type="InterPro" id="IPR052563">
    <property type="entry name" value="FliK"/>
</dbReference>
<feature type="compositionally biased region" description="Basic and acidic residues" evidence="1">
    <location>
        <begin position="41"/>
        <end position="67"/>
    </location>
</feature>
<feature type="region of interest" description="Disordered" evidence="1">
    <location>
        <begin position="1"/>
        <end position="240"/>
    </location>
</feature>
<feature type="compositionally biased region" description="Polar residues" evidence="1">
    <location>
        <begin position="1"/>
        <end position="10"/>
    </location>
</feature>
<protein>
    <submittedName>
        <fullName evidence="3">Flagellar hook-length control protein FliK</fullName>
    </submittedName>
</protein>
<feature type="region of interest" description="Disordered" evidence="1">
    <location>
        <begin position="373"/>
        <end position="427"/>
    </location>
</feature>
<dbReference type="Proteomes" id="UP000267464">
    <property type="component" value="Unassembled WGS sequence"/>
</dbReference>
<evidence type="ECO:0000313" key="3">
    <source>
        <dbReference type="EMBL" id="RQP25253.1"/>
    </source>
</evidence>
<reference evidence="3 4" key="1">
    <citation type="submission" date="2018-08" db="EMBL/GenBank/DDBJ databases">
        <authorList>
            <person name="Khan S.A."/>
            <person name="Jeon C.O."/>
            <person name="Chun B.H."/>
            <person name="Jeong S.E."/>
        </authorList>
    </citation>
    <scope>NUCLEOTIDE SEQUENCE [LARGE SCALE GENOMIC DNA]</scope>
    <source>
        <strain evidence="3 4">S-16</strain>
    </source>
</reference>
<dbReference type="PANTHER" id="PTHR37533:SF2">
    <property type="entry name" value="FLAGELLAR HOOK-LENGTH CONTROL PROTEIN"/>
    <property type="match status" value="1"/>
</dbReference>
<name>A0A3N7HTY1_9BURK</name>
<dbReference type="InterPro" id="IPR021136">
    <property type="entry name" value="Flagellar_hook_control-like_C"/>
</dbReference>
<feature type="compositionally biased region" description="Low complexity" evidence="1">
    <location>
        <begin position="74"/>
        <end position="87"/>
    </location>
</feature>
<reference evidence="3 4" key="2">
    <citation type="submission" date="2018-12" db="EMBL/GenBank/DDBJ databases">
        <title>Rhizobacter gummiphilus sp. nov., a rubber-degrading bacterium isolated from the soil of a botanical garden in Japan.</title>
        <authorList>
            <person name="Shunsuke S.S."/>
        </authorList>
    </citation>
    <scope>NUCLEOTIDE SEQUENCE [LARGE SCALE GENOMIC DNA]</scope>
    <source>
        <strain evidence="3 4">S-16</strain>
    </source>
</reference>
<dbReference type="Pfam" id="PF02120">
    <property type="entry name" value="Flg_hook"/>
    <property type="match status" value="1"/>
</dbReference>
<accession>A0A3N7HTY1</accession>
<dbReference type="CDD" id="cd17470">
    <property type="entry name" value="T3SS_Flik_C"/>
    <property type="match status" value="1"/>
</dbReference>
<evidence type="ECO:0000313" key="4">
    <source>
        <dbReference type="Proteomes" id="UP000267464"/>
    </source>
</evidence>
<dbReference type="PANTHER" id="PTHR37533">
    <property type="entry name" value="FLAGELLAR HOOK-LENGTH CONTROL PROTEIN"/>
    <property type="match status" value="1"/>
</dbReference>
<evidence type="ECO:0000259" key="2">
    <source>
        <dbReference type="Pfam" id="PF02120"/>
    </source>
</evidence>
<keyword evidence="3" id="KW-0282">Flagellum</keyword>
<organism evidence="3 4">
    <name type="scientific">Piscinibacter terrae</name>
    <dbReference type="NCBI Taxonomy" id="2496871"/>
    <lineage>
        <taxon>Bacteria</taxon>
        <taxon>Pseudomonadati</taxon>
        <taxon>Pseudomonadota</taxon>
        <taxon>Betaproteobacteria</taxon>
        <taxon>Burkholderiales</taxon>
        <taxon>Sphaerotilaceae</taxon>
        <taxon>Piscinibacter</taxon>
    </lineage>
</organism>
<dbReference type="InterPro" id="IPR038610">
    <property type="entry name" value="FliK-like_C_sf"/>
</dbReference>
<evidence type="ECO:0000256" key="1">
    <source>
        <dbReference type="SAM" id="MobiDB-lite"/>
    </source>
</evidence>
<sequence>MQIASTSNASPLPFTPATPSANGAQGEDNSFAKMLAAQKQPAERPPEVQSHQEEPKKPETAEKKADASDEAAPSEDTSASEEACASARRGPARNQPKLAAKGRDSTIGKLGHAAKPEAADAAKVDAKPVAETKDDKTEPGTAELAAQMNPAPQPAAPVPAGTAASTDGADAAVKLPALPGGTQAAAPTGASLPTPAVGDKQDKPGIGTADAKKESPFARALASESQQARPAEDAAKLAVGQMQERIEQPHFELPGVREAGAAGHVGGVHSPIRQEVVSSAPVAVDVPTPVTSPDFPETLGVQVSVLARDGVQHAELHLNPAEMGPISVQIALDGTRAQVDFGADSMTTRQIIESGLPELASALRDAGFTLAGGGVSQHSASQGQGDRDGSRQGGSNGSRRISGPAETAAPVRRATVKMSQGGVDLYA</sequence>
<comment type="caution">
    <text evidence="3">The sequence shown here is derived from an EMBL/GenBank/DDBJ whole genome shotgun (WGS) entry which is preliminary data.</text>
</comment>
<feature type="domain" description="Flagellar hook-length control protein-like C-terminal" evidence="2">
    <location>
        <begin position="302"/>
        <end position="383"/>
    </location>
</feature>